<evidence type="ECO:0000313" key="2">
    <source>
        <dbReference type="EMBL" id="KFM56643.1"/>
    </source>
</evidence>
<accession>A0A087SUV4</accession>
<protein>
    <submittedName>
        <fullName evidence="2">Uncharacterized protein</fullName>
    </submittedName>
</protein>
<reference evidence="2 3" key="1">
    <citation type="submission" date="2013-11" db="EMBL/GenBank/DDBJ databases">
        <title>Genome sequencing of Stegodyphus mimosarum.</title>
        <authorList>
            <person name="Bechsgaard J."/>
        </authorList>
    </citation>
    <scope>NUCLEOTIDE SEQUENCE [LARGE SCALE GENOMIC DNA]</scope>
</reference>
<feature type="transmembrane region" description="Helical" evidence="1">
    <location>
        <begin position="78"/>
        <end position="100"/>
    </location>
</feature>
<evidence type="ECO:0000313" key="3">
    <source>
        <dbReference type="Proteomes" id="UP000054359"/>
    </source>
</evidence>
<feature type="non-terminal residue" evidence="2">
    <location>
        <position position="107"/>
    </location>
</feature>
<keyword evidence="1" id="KW-0812">Transmembrane</keyword>
<dbReference type="Proteomes" id="UP000054359">
    <property type="component" value="Unassembled WGS sequence"/>
</dbReference>
<dbReference type="AlphaFoldDB" id="A0A087SUV4"/>
<name>A0A087SUV4_STEMI</name>
<gene>
    <name evidence="2" type="ORF">X975_19259</name>
</gene>
<evidence type="ECO:0000256" key="1">
    <source>
        <dbReference type="SAM" id="Phobius"/>
    </source>
</evidence>
<keyword evidence="1" id="KW-0472">Membrane</keyword>
<keyword evidence="1" id="KW-1133">Transmembrane helix</keyword>
<sequence>MDLYEARSNNRFYHFSDHRGIGYNLNISRVLVRCARFVGLYLGSKPSIVSNVVDLSLYAFSICETVTSSHDTSSITSFFSILLTIQILDIIPEFVGLWVWNRYNVNN</sequence>
<proteinExistence type="predicted"/>
<dbReference type="EMBL" id="KK112064">
    <property type="protein sequence ID" value="KFM56643.1"/>
    <property type="molecule type" value="Genomic_DNA"/>
</dbReference>
<organism evidence="2 3">
    <name type="scientific">Stegodyphus mimosarum</name>
    <name type="common">African social velvet spider</name>
    <dbReference type="NCBI Taxonomy" id="407821"/>
    <lineage>
        <taxon>Eukaryota</taxon>
        <taxon>Metazoa</taxon>
        <taxon>Ecdysozoa</taxon>
        <taxon>Arthropoda</taxon>
        <taxon>Chelicerata</taxon>
        <taxon>Arachnida</taxon>
        <taxon>Araneae</taxon>
        <taxon>Araneomorphae</taxon>
        <taxon>Entelegynae</taxon>
        <taxon>Eresoidea</taxon>
        <taxon>Eresidae</taxon>
        <taxon>Stegodyphus</taxon>
    </lineage>
</organism>
<keyword evidence="3" id="KW-1185">Reference proteome</keyword>